<dbReference type="PANTHER" id="PTHR46399:SF7">
    <property type="entry name" value="RYANODINE RECEPTOR 2"/>
    <property type="match status" value="1"/>
</dbReference>
<dbReference type="InterPro" id="IPR035910">
    <property type="entry name" value="RyR/IP3R_RIH_dom_sf"/>
</dbReference>
<dbReference type="InterPro" id="IPR015925">
    <property type="entry name" value="Ryanodine_IP3_receptor"/>
</dbReference>
<dbReference type="FunFam" id="2.80.10.50:FF:000016">
    <property type="entry name" value="Ryanodine receptor 2 (Cardiac)"/>
    <property type="match status" value="1"/>
</dbReference>
<keyword evidence="4" id="KW-0677">Repeat</keyword>
<dbReference type="InterPro" id="IPR036300">
    <property type="entry name" value="MIR_dom_sf"/>
</dbReference>
<evidence type="ECO:0000256" key="2">
    <source>
        <dbReference type="ARBA" id="ARBA00022568"/>
    </source>
</evidence>
<dbReference type="InterPro" id="IPR000699">
    <property type="entry name" value="RIH_dom"/>
</dbReference>
<dbReference type="GO" id="GO:0014808">
    <property type="term" value="P:release of sequestered calcium ion into cytosol by sarcoplasmic reticulum"/>
    <property type="evidence" value="ECO:0007669"/>
    <property type="project" value="TreeGrafter"/>
</dbReference>
<dbReference type="FunFam" id="2.60.120.920:FF:000002">
    <property type="entry name" value="ryanodine receptor isoform X2"/>
    <property type="match status" value="1"/>
</dbReference>
<dbReference type="GO" id="GO:0005790">
    <property type="term" value="C:smooth endoplasmic reticulum"/>
    <property type="evidence" value="ECO:0007669"/>
    <property type="project" value="TreeGrafter"/>
</dbReference>
<dbReference type="CDD" id="cd12879">
    <property type="entry name" value="SPRY3_RyR"/>
    <property type="match status" value="1"/>
</dbReference>
<dbReference type="Pfam" id="PF00622">
    <property type="entry name" value="SPRY"/>
    <property type="match status" value="3"/>
</dbReference>
<evidence type="ECO:0000256" key="5">
    <source>
        <dbReference type="ARBA" id="ARBA00022837"/>
    </source>
</evidence>
<dbReference type="Proteomes" id="UP000283210">
    <property type="component" value="Chromosome 19"/>
</dbReference>
<dbReference type="PRINTS" id="PR00795">
    <property type="entry name" value="RYANODINER"/>
</dbReference>
<dbReference type="GO" id="GO:0030018">
    <property type="term" value="C:Z disc"/>
    <property type="evidence" value="ECO:0007669"/>
    <property type="project" value="TreeGrafter"/>
</dbReference>
<feature type="coiled-coil region" evidence="7">
    <location>
        <begin position="2437"/>
        <end position="2492"/>
    </location>
</feature>
<dbReference type="InterPro" id="IPR003877">
    <property type="entry name" value="SPRY_dom"/>
</dbReference>
<evidence type="ECO:0000256" key="3">
    <source>
        <dbReference type="ARBA" id="ARBA00022673"/>
    </source>
</evidence>
<feature type="region of interest" description="Disordered" evidence="8">
    <location>
        <begin position="2521"/>
        <end position="2540"/>
    </location>
</feature>
<feature type="domain" description="MIR" evidence="10">
    <location>
        <begin position="87"/>
        <end position="142"/>
    </location>
</feature>
<dbReference type="Pfam" id="PF01365">
    <property type="entry name" value="RYDR_ITPR"/>
    <property type="match status" value="2"/>
</dbReference>
<dbReference type="Gene3D" id="2.80.10.50">
    <property type="match status" value="2"/>
</dbReference>
<dbReference type="Gene3D" id="1.25.10.30">
    <property type="entry name" value="IP3 receptor type 1 binding core, RIH domain"/>
    <property type="match status" value="1"/>
</dbReference>
<dbReference type="PANTHER" id="PTHR46399">
    <property type="entry name" value="B30.2/SPRY DOMAIN-CONTAINING PROTEIN"/>
    <property type="match status" value="1"/>
</dbReference>
<dbReference type="EMBL" id="CM012455">
    <property type="protein sequence ID" value="RVE60103.1"/>
    <property type="molecule type" value="Genomic_DNA"/>
</dbReference>
<keyword evidence="2" id="KW-0406">Ion transport</keyword>
<evidence type="ECO:0000256" key="6">
    <source>
        <dbReference type="ARBA" id="ARBA00022951"/>
    </source>
</evidence>
<keyword evidence="12" id="KW-1185">Reference proteome</keyword>
<dbReference type="FunFam" id="2.60.120.920:FF:000012">
    <property type="entry name" value="Ryanodine receptor 2 (Cardiac)"/>
    <property type="match status" value="1"/>
</dbReference>
<dbReference type="SUPFAM" id="SSF82109">
    <property type="entry name" value="MIR domain"/>
    <property type="match status" value="2"/>
</dbReference>
<keyword evidence="7" id="KW-0175">Coiled coil</keyword>
<dbReference type="InterPro" id="IPR014821">
    <property type="entry name" value="Ins145_P3_rcpt"/>
</dbReference>
<dbReference type="Gene3D" id="3.30.70.1820">
    <property type="entry name" value="L1 transposable element, RRM domain"/>
    <property type="match status" value="1"/>
</dbReference>
<dbReference type="InterPro" id="IPR013320">
    <property type="entry name" value="ConA-like_dom_sf"/>
</dbReference>
<dbReference type="PROSITE" id="PS50188">
    <property type="entry name" value="B302_SPRY"/>
    <property type="match status" value="3"/>
</dbReference>
<dbReference type="GO" id="GO:0042383">
    <property type="term" value="C:sarcolemma"/>
    <property type="evidence" value="ECO:0007669"/>
    <property type="project" value="TreeGrafter"/>
</dbReference>
<dbReference type="SUPFAM" id="SSF100909">
    <property type="entry name" value="IP3 receptor type 1 binding core, domain 2"/>
    <property type="match status" value="1"/>
</dbReference>
<dbReference type="InterPro" id="IPR035761">
    <property type="entry name" value="SPRY1_RyR"/>
</dbReference>
<dbReference type="Pfam" id="PF08709">
    <property type="entry name" value="Ins145_P3_rec"/>
    <property type="match status" value="1"/>
</dbReference>
<keyword evidence="3" id="KW-0407">Ion channel</keyword>
<dbReference type="PROSITE" id="PS50919">
    <property type="entry name" value="MIR"/>
    <property type="match status" value="3"/>
</dbReference>
<dbReference type="SMART" id="SM00472">
    <property type="entry name" value="MIR"/>
    <property type="match status" value="4"/>
</dbReference>
<dbReference type="GO" id="GO:0033017">
    <property type="term" value="C:sarcoplasmic reticulum membrane"/>
    <property type="evidence" value="ECO:0007669"/>
    <property type="project" value="UniProtKB-SubCell"/>
</dbReference>
<dbReference type="SMART" id="SM00449">
    <property type="entry name" value="SPRY"/>
    <property type="match status" value="3"/>
</dbReference>
<dbReference type="CDD" id="cd12878">
    <property type="entry name" value="SPRY2_RyR"/>
    <property type="match status" value="1"/>
</dbReference>
<dbReference type="FunFam" id="2.60.120.920:FF:000003">
    <property type="entry name" value="ryanodine receptor isoform X2"/>
    <property type="match status" value="1"/>
</dbReference>
<reference evidence="11 12" key="2">
    <citation type="submission" date="2019-01" db="EMBL/GenBank/DDBJ databases">
        <title>A chromosome length genome reference of the Java medaka (oryzias javanicus).</title>
        <authorList>
            <person name="Herpin A."/>
            <person name="Takehana Y."/>
            <person name="Naruse K."/>
            <person name="Ansai S."/>
            <person name="Kawaguchi M."/>
        </authorList>
    </citation>
    <scope>NUCLEOTIDE SEQUENCE [LARGE SCALE GENOMIC DNA]</scope>
    <source>
        <strain evidence="11">RS831</strain>
        <tissue evidence="11">Whole body</tissue>
    </source>
</reference>
<dbReference type="GO" id="GO:0034704">
    <property type="term" value="C:calcium channel complex"/>
    <property type="evidence" value="ECO:0007669"/>
    <property type="project" value="TreeGrafter"/>
</dbReference>
<gene>
    <name evidence="11" type="ORF">OJAV_G00195060</name>
</gene>
<keyword evidence="5" id="KW-0106">Calcium</keyword>
<evidence type="ECO:0000259" key="10">
    <source>
        <dbReference type="PROSITE" id="PS50919"/>
    </source>
</evidence>
<dbReference type="FunFam" id="1.10.490.160:FF:000003">
    <property type="entry name" value="Ryanodine receptor, isoform E"/>
    <property type="match status" value="1"/>
</dbReference>
<dbReference type="OrthoDB" id="258495at2759"/>
<dbReference type="CDD" id="cd23278">
    <property type="entry name" value="beta-trefoil_MIR_RyR"/>
    <property type="match status" value="1"/>
</dbReference>
<dbReference type="SUPFAM" id="SSF49899">
    <property type="entry name" value="Concanavalin A-like lectins/glucanases"/>
    <property type="match status" value="3"/>
</dbReference>
<feature type="compositionally biased region" description="Basic and acidic residues" evidence="8">
    <location>
        <begin position="1810"/>
        <end position="1822"/>
    </location>
</feature>
<dbReference type="Pfam" id="PF02815">
    <property type="entry name" value="MIR"/>
    <property type="match status" value="1"/>
</dbReference>
<feature type="domain" description="B30.2/SPRY" evidence="9">
    <location>
        <begin position="1282"/>
        <end position="1495"/>
    </location>
</feature>
<dbReference type="Gene3D" id="2.60.120.920">
    <property type="match status" value="3"/>
</dbReference>
<dbReference type="InterPro" id="IPR043136">
    <property type="entry name" value="B30.2/SPRY_sf"/>
</dbReference>
<feature type="region of interest" description="Disordered" evidence="8">
    <location>
        <begin position="1324"/>
        <end position="1343"/>
    </location>
</feature>
<evidence type="ECO:0000256" key="7">
    <source>
        <dbReference type="SAM" id="Coils"/>
    </source>
</evidence>
<accession>A0A3S2NV85</accession>
<evidence type="ECO:0000256" key="1">
    <source>
        <dbReference type="ARBA" id="ARBA00004326"/>
    </source>
</evidence>
<dbReference type="FunFam" id="2.80.10.50:FF:000006">
    <property type="entry name" value="Ryanodine receptor 2 (Cardiac)"/>
    <property type="match status" value="1"/>
</dbReference>
<keyword evidence="3" id="KW-0107">Calcium channel</keyword>
<dbReference type="InterPro" id="IPR016093">
    <property type="entry name" value="MIR_motif"/>
</dbReference>
<reference evidence="11 12" key="1">
    <citation type="submission" date="2018-11" db="EMBL/GenBank/DDBJ databases">
        <authorList>
            <person name="Lopez-Roques C."/>
            <person name="Donnadieu C."/>
            <person name="Bouchez O."/>
            <person name="Klopp C."/>
            <person name="Cabau C."/>
            <person name="Zahm M."/>
        </authorList>
    </citation>
    <scope>NUCLEOTIDE SEQUENCE [LARGE SCALE GENOMIC DNA]</scope>
    <source>
        <strain evidence="11">RS831</strain>
        <tissue evidence="11">Whole body</tissue>
    </source>
</reference>
<keyword evidence="6" id="KW-0703">Sarcoplasmic reticulum</keyword>
<evidence type="ECO:0008006" key="13">
    <source>
        <dbReference type="Google" id="ProtNLM"/>
    </source>
</evidence>
<dbReference type="GO" id="GO:0005219">
    <property type="term" value="F:ryanodine-sensitive calcium-release channel activity"/>
    <property type="evidence" value="ECO:0007669"/>
    <property type="project" value="InterPro"/>
</dbReference>
<protein>
    <recommendedName>
        <fullName evidence="13">Ryanodine receptor 2</fullName>
    </recommendedName>
</protein>
<keyword evidence="2" id="KW-0813">Transport</keyword>
<evidence type="ECO:0000313" key="12">
    <source>
        <dbReference type="Proteomes" id="UP000283210"/>
    </source>
</evidence>
<dbReference type="Pfam" id="PF02026">
    <property type="entry name" value="RyR"/>
    <property type="match status" value="2"/>
</dbReference>
<dbReference type="InterPro" id="IPR035764">
    <property type="entry name" value="SPRY2_RyR"/>
</dbReference>
<dbReference type="Pfam" id="PF21119">
    <property type="entry name" value="RYDR_Jsol"/>
    <property type="match status" value="1"/>
</dbReference>
<comment type="subcellular location">
    <subcellularLocation>
        <location evidence="1">Sarcoplasmic reticulum membrane</location>
        <topology evidence="1">Multi-pass membrane protein</topology>
    </subcellularLocation>
</comment>
<feature type="domain" description="B30.2/SPRY" evidence="9">
    <location>
        <begin position="560"/>
        <end position="770"/>
    </location>
</feature>
<feature type="domain" description="MIR" evidence="10">
    <location>
        <begin position="202"/>
        <end position="257"/>
    </location>
</feature>
<dbReference type="InterPro" id="IPR013333">
    <property type="entry name" value="Ryan_recept"/>
</dbReference>
<evidence type="ECO:0000259" key="9">
    <source>
        <dbReference type="PROSITE" id="PS50188"/>
    </source>
</evidence>
<organism evidence="11 12">
    <name type="scientific">Oryzias javanicus</name>
    <name type="common">Javanese ricefish</name>
    <name type="synonym">Aplocheilus javanicus</name>
    <dbReference type="NCBI Taxonomy" id="123683"/>
    <lineage>
        <taxon>Eukaryota</taxon>
        <taxon>Metazoa</taxon>
        <taxon>Chordata</taxon>
        <taxon>Craniata</taxon>
        <taxon>Vertebrata</taxon>
        <taxon>Euteleostomi</taxon>
        <taxon>Actinopterygii</taxon>
        <taxon>Neopterygii</taxon>
        <taxon>Teleostei</taxon>
        <taxon>Neoteleostei</taxon>
        <taxon>Acanthomorphata</taxon>
        <taxon>Ovalentaria</taxon>
        <taxon>Atherinomorphae</taxon>
        <taxon>Beloniformes</taxon>
        <taxon>Adrianichthyidae</taxon>
        <taxon>Oryziinae</taxon>
        <taxon>Oryzias</taxon>
    </lineage>
</organism>
<name>A0A3S2NV85_ORYJA</name>
<dbReference type="InterPro" id="IPR003032">
    <property type="entry name" value="Ryanodine_rcpt"/>
</dbReference>
<feature type="domain" description="B30.2/SPRY" evidence="9">
    <location>
        <begin position="965"/>
        <end position="1162"/>
    </location>
</feature>
<dbReference type="FunFam" id="1.25.10.30:FF:000002">
    <property type="entry name" value="ryanodine receptor isoform X2"/>
    <property type="match status" value="1"/>
</dbReference>
<dbReference type="InterPro" id="IPR048581">
    <property type="entry name" value="RYDR_Jsol"/>
</dbReference>
<dbReference type="InterPro" id="IPR035762">
    <property type="entry name" value="SPRY3_RyR"/>
</dbReference>
<keyword evidence="2" id="KW-0109">Calcium transport</keyword>
<dbReference type="Gene3D" id="1.10.490.160">
    <property type="match status" value="2"/>
</dbReference>
<evidence type="ECO:0000256" key="8">
    <source>
        <dbReference type="SAM" id="MobiDB-lite"/>
    </source>
</evidence>
<dbReference type="CDD" id="cd12877">
    <property type="entry name" value="SPRY1_RyR"/>
    <property type="match status" value="1"/>
</dbReference>
<sequence length="2572" mass="287653">MCVFFSVQEDEVVLQCSATVHKEQQKLCLAAEGFGNRLCFLESISNSKNVPPDLSICTFVLEQSLSVRALQEMLANIEEKADGGGGHRTLLYGHAVLLRHSYSGMFLCCLSTSRSSTDKLAFDVGLQENTTGEACWWTIHPASKQRSEGEKVRVGDDLILVSVSSERYLHLSYGSSSLHVDAAFQQTLWSAAPICSGSEVAQGFLIGGDVLRLLHGHMDECLTVPSGEHGDEQRRTVHYEGGAVCTHARSLWRLETLRVMWSGSHIRWGQPFRLRHVTTGKYLSLTEDKSLLLMDKEKADVKSTAFCFRSSKEKSDPGVKKEVDGMGTPDIKYGDSVCYIQHVDTCLWLTYQTVDAKSVRMGGVQRKAIMHHEGHMDDGLTLTVFLFNLFIKGLDMLRKKGRSSALDLPIDSVSLSLQDLIGYFQPPGEHLDHEEKQNRLRALKNRQNLFQEEGMISLVLDCIDRLHVYSSTAHFADMVGQVAAEAWSSILNSLYQLLAALIRGNRKNCAQFSGSLDWLISRLERLEASSGILEVLHCVLVESPEALNIIKEGHIKSIISLLDKHGRNHKVLDVLCSLCVCHGVAVRSNQHLICDNLLPGRDLLLQTRLVNHVSSMRPNIFLGVSDGSAQYRKWYYEVIVDQALPFVTAEPTHLRVGWANTSGYAPYPSGGEGWGGNGVGDDLFSYGFDGLHLWSGCIARTVSTPNQHLLCSEDVVSCCLDLSVPSISFRINGQPVQGMFENFNSDGLFFPAASFSAGVRVRFLLGGRHGEFKFLPPAGYAPCCEAVLPREKLKLEASQDQTAARDLLGPTVTLSQAAFTPTPVDTSQIVLPPHLERIREKLAENIHELWVMNKIELGWTYGVVRDDNKRQHPCLVEFSKLPEQERSYNLQMSLETLKTLLALGCHVGLADENAVGRVKSMKLSPKYELSSGYKPAPLDLNHIKLTPSQEAMVDKLAENAHNDVKNRRNPRLVPYTLLDERTKKSNKDSLREAVRTLLGYGYNLEAPDQDHAAQSDSSSLSAERFRIFRAEKTYCVNTGKWYFELEVLTFGEMRVGWARPGCLPDQELGSDDQAFVFDGFKVQRWHQGNEHFGRAWQAGDVVGCMVDLNEHTMMFTLNGEVLLDDSGSELAFKDFEVGDGFIPVCSLGVCQVGRMNFGKDVSTLRYFTICGLQEGYEPFAVNVNRDVTMWLSKRLPQFVPVPPNHQHIEVSRIDGTVECSPCLKVTQRSFGSQNSHTDITFYRLSMPIECAECRSGVSLFSPKRDLDDFETVSDFEVLMKSSHSHNVPSIPSVPGGLEKDEFNNHKDYNQEKLSKIKQRFTLKRNKTDSISHPSAHLSEEAGPDDRDGYDLLMQTSVYYYSVRIFPGQEPSSVWVGWVTSDFHQYDPSFELHKVRTVTVTLGDEKGKVHESIKRSNCFMVWAGESSSPGGQGRSNNGLEIGCLVDTTTGLLSFTANGKELSTYYQVEPSTKLFPAVFAKATSPNVFQFELGCVKNAMPLSAGLFKSERRNPVPQCPPRLHVQFLTPVLWSRVPNHFLRVSASRVNDRHGWLLQCDQPLQFMSLHIPEENRSVDVLELSEQKDLLRFHYHTLRLYSAICALGNNRVAHALCSHVDEAQLLQAIQNKYMPGLLRAGYYDLLIDIHLRSYATARLMMNNEYIVPMTEETKSITLFPDEGKKHGLPGIGLSTSLRPRMHFSSPSFIRAAGSMLSSSTGSGSCFQFSPEFPLDTLKVKTIEMLTEAVQEGSMHVRDPIGGSTEFLFVPLIKLVYTMLIMGVFQDGDLKKILQLIEPSVFSEHREEAGVDPGTMKNLEKLNRGEDGGKSIPKEGLLEMKLPEPVKLQPVHCQVRHRIEAVVAFSDDFVACLQDNQRFRYNEVMLALNMSAALTAKKTKEFRSPPQEQINMLLNFKGEKQEGPCPEFIREQLLDFHEDLMRHCGIELDDDGTIDGDNDFTIRGRLMLLVEKVSALKKKIGNPPKEKDRRPCTLQQLISDTMVRWAQESVIEDPDLVRAMFVLLHRQYDGIGGQVRALPKTYTINSVSVEDTINLLAALGQIRSLLSVRMGKEEEKLMIRGLGDIMNNKVFYQHPNLMRALGMHETVMEVMVNVLSGGDSKEITFPKMVANCCRFLCYFCRISRQNQKAMFDHLSYLLENSSVGLASPSMRGSTPLDVAAASVMDNNELALALREPDLEKVVQYLAGCGLQSCIMLVHEGYPDIGWNPVEGERYLDFLRFAVFCNGESVEENANVVVRLLIRRPECFGPALRGEGGDGLLAAMEEAIRISEDPSRDGPSPTSESSKSLSDLLGEEEDDTIHMGNAIMTFYSALIDLLGRCAPEMHLIHASKGEAIRIRAILRSLIPIEDLVGVISIPFSMPNVAKDGVVVEPDMSAGFCPDHKAAMVLFLDRVYGIEDQNFLLHLLEVGFLPDLRAAASLDTKELDSHGERLSSLEENADTMDDRVAKLEATCEKLQASNNKLKAKLTDMEGRNRRLNVRLVGLPEGIEGPHPSTFFAQLLQEVFGRDTFPTPPELDRAHRSLAPRPAPGERPRTVILCFHRYQHKELLIREMRKRKEVK</sequence>
<dbReference type="InterPro" id="IPR001870">
    <property type="entry name" value="B30.2/SPRY"/>
</dbReference>
<evidence type="ECO:0000256" key="4">
    <source>
        <dbReference type="ARBA" id="ARBA00022737"/>
    </source>
</evidence>
<evidence type="ECO:0000313" key="11">
    <source>
        <dbReference type="EMBL" id="RVE60103.1"/>
    </source>
</evidence>
<feature type="compositionally biased region" description="Low complexity" evidence="8">
    <location>
        <begin position="2288"/>
        <end position="2303"/>
    </location>
</feature>
<proteinExistence type="predicted"/>
<feature type="domain" description="MIR" evidence="10">
    <location>
        <begin position="263"/>
        <end position="322"/>
    </location>
</feature>
<feature type="region of interest" description="Disordered" evidence="8">
    <location>
        <begin position="1799"/>
        <end position="1822"/>
    </location>
</feature>
<feature type="region of interest" description="Disordered" evidence="8">
    <location>
        <begin position="2282"/>
        <end position="2304"/>
    </location>
</feature>
<dbReference type="GO" id="GO:0006941">
    <property type="term" value="P:striated muscle contraction"/>
    <property type="evidence" value="ECO:0007669"/>
    <property type="project" value="TreeGrafter"/>
</dbReference>